<sequence length="217" mass="24834">MPDTLNILVVFEDSSEFYDYFPKRKGLPHSEVDDTWYNPGEGLDAGLASKSLGLQQLAASFIVDAEDIFRHCQSTWHWPNLQSLALTSQLLQDDWEKREKLEALLCQASILVRRMPKLHTFVLWNGGKGHASTFIYREDRGSASVTWRGTWHLKLSPLVIKSWRLAALKLPRSELEVKQEDVSVAIKSHGDAIYRLNLPCQVIDPASLWQIRREAYS</sequence>
<accession>A0ABR1THN1</accession>
<evidence type="ECO:0000313" key="3">
    <source>
        <dbReference type="Proteomes" id="UP001446871"/>
    </source>
</evidence>
<dbReference type="InterPro" id="IPR046676">
    <property type="entry name" value="DUF6546"/>
</dbReference>
<keyword evidence="3" id="KW-1185">Reference proteome</keyword>
<gene>
    <name evidence="2" type="ORF">PG996_014204</name>
</gene>
<organism evidence="2 3">
    <name type="scientific">Apiospora saccharicola</name>
    <dbReference type="NCBI Taxonomy" id="335842"/>
    <lineage>
        <taxon>Eukaryota</taxon>
        <taxon>Fungi</taxon>
        <taxon>Dikarya</taxon>
        <taxon>Ascomycota</taxon>
        <taxon>Pezizomycotina</taxon>
        <taxon>Sordariomycetes</taxon>
        <taxon>Xylariomycetidae</taxon>
        <taxon>Amphisphaeriales</taxon>
        <taxon>Apiosporaceae</taxon>
        <taxon>Apiospora</taxon>
    </lineage>
</organism>
<reference evidence="2 3" key="1">
    <citation type="submission" date="2023-01" db="EMBL/GenBank/DDBJ databases">
        <title>Analysis of 21 Apiospora genomes using comparative genomics revels a genus with tremendous synthesis potential of carbohydrate active enzymes and secondary metabolites.</title>
        <authorList>
            <person name="Sorensen T."/>
        </authorList>
    </citation>
    <scope>NUCLEOTIDE SEQUENCE [LARGE SCALE GENOMIC DNA]</scope>
    <source>
        <strain evidence="2 3">CBS 83171</strain>
    </source>
</reference>
<dbReference type="EMBL" id="JAQQWM010000009">
    <property type="protein sequence ID" value="KAK8046140.1"/>
    <property type="molecule type" value="Genomic_DNA"/>
</dbReference>
<dbReference type="Proteomes" id="UP001446871">
    <property type="component" value="Unassembled WGS sequence"/>
</dbReference>
<protein>
    <recommendedName>
        <fullName evidence="1">DUF6546 domain-containing protein</fullName>
    </recommendedName>
</protein>
<dbReference type="Pfam" id="PF20183">
    <property type="entry name" value="DUF6546"/>
    <property type="match status" value="1"/>
</dbReference>
<evidence type="ECO:0000259" key="1">
    <source>
        <dbReference type="Pfam" id="PF20183"/>
    </source>
</evidence>
<feature type="domain" description="DUF6546" evidence="1">
    <location>
        <begin position="1"/>
        <end position="204"/>
    </location>
</feature>
<proteinExistence type="predicted"/>
<name>A0ABR1THN1_9PEZI</name>
<comment type="caution">
    <text evidence="2">The sequence shown here is derived from an EMBL/GenBank/DDBJ whole genome shotgun (WGS) entry which is preliminary data.</text>
</comment>
<evidence type="ECO:0000313" key="2">
    <source>
        <dbReference type="EMBL" id="KAK8046140.1"/>
    </source>
</evidence>